<comment type="caution">
    <text evidence="2">The sequence shown here is derived from an EMBL/GenBank/DDBJ whole genome shotgun (WGS) entry which is preliminary data.</text>
</comment>
<evidence type="ECO:0000313" key="3">
    <source>
        <dbReference type="Proteomes" id="UP001557470"/>
    </source>
</evidence>
<sequence>MPPGRDTPTLLVHTGLSPAPIPTLGPSPTREGGGGLVYPWSKVDHIDRAVCLLHRPYLPIPLSTERKTAFLGPTYFRKGVSLVFSLSLFAFLPAPGHSVIGYFYVRSSAINLFLQPQTRLDHLGAGYAHTLLKV</sequence>
<feature type="transmembrane region" description="Helical" evidence="1">
    <location>
        <begin position="82"/>
        <end position="105"/>
    </location>
</feature>
<dbReference type="Proteomes" id="UP001557470">
    <property type="component" value="Unassembled WGS sequence"/>
</dbReference>
<keyword evidence="1" id="KW-1133">Transmembrane helix</keyword>
<keyword evidence="3" id="KW-1185">Reference proteome</keyword>
<evidence type="ECO:0000256" key="1">
    <source>
        <dbReference type="SAM" id="Phobius"/>
    </source>
</evidence>
<dbReference type="AlphaFoldDB" id="A0ABD0X252"/>
<protein>
    <submittedName>
        <fullName evidence="2">Uncharacterized protein</fullName>
    </submittedName>
</protein>
<organism evidence="2 3">
    <name type="scientific">Umbra pygmaea</name>
    <name type="common">Eastern mudminnow</name>
    <dbReference type="NCBI Taxonomy" id="75934"/>
    <lineage>
        <taxon>Eukaryota</taxon>
        <taxon>Metazoa</taxon>
        <taxon>Chordata</taxon>
        <taxon>Craniata</taxon>
        <taxon>Vertebrata</taxon>
        <taxon>Euteleostomi</taxon>
        <taxon>Actinopterygii</taxon>
        <taxon>Neopterygii</taxon>
        <taxon>Teleostei</taxon>
        <taxon>Protacanthopterygii</taxon>
        <taxon>Esociformes</taxon>
        <taxon>Umbridae</taxon>
        <taxon>Umbra</taxon>
    </lineage>
</organism>
<evidence type="ECO:0000313" key="2">
    <source>
        <dbReference type="EMBL" id="KAL0993264.1"/>
    </source>
</evidence>
<dbReference type="EMBL" id="JAGEUA010000003">
    <property type="protein sequence ID" value="KAL0993264.1"/>
    <property type="molecule type" value="Genomic_DNA"/>
</dbReference>
<reference evidence="2 3" key="1">
    <citation type="submission" date="2024-06" db="EMBL/GenBank/DDBJ databases">
        <authorList>
            <person name="Pan Q."/>
            <person name="Wen M."/>
            <person name="Jouanno E."/>
            <person name="Zahm M."/>
            <person name="Klopp C."/>
            <person name="Cabau C."/>
            <person name="Louis A."/>
            <person name="Berthelot C."/>
            <person name="Parey E."/>
            <person name="Roest Crollius H."/>
            <person name="Montfort J."/>
            <person name="Robinson-Rechavi M."/>
            <person name="Bouchez O."/>
            <person name="Lampietro C."/>
            <person name="Lopez Roques C."/>
            <person name="Donnadieu C."/>
            <person name="Postlethwait J."/>
            <person name="Bobe J."/>
            <person name="Verreycken H."/>
            <person name="Guiguen Y."/>
        </authorList>
    </citation>
    <scope>NUCLEOTIDE SEQUENCE [LARGE SCALE GENOMIC DNA]</scope>
    <source>
        <strain evidence="2">Up_M1</strain>
        <tissue evidence="2">Testis</tissue>
    </source>
</reference>
<gene>
    <name evidence="2" type="ORF">UPYG_G00105370</name>
</gene>
<name>A0ABD0X252_UMBPY</name>
<accession>A0ABD0X252</accession>
<keyword evidence="1" id="KW-0812">Transmembrane</keyword>
<keyword evidence="1" id="KW-0472">Membrane</keyword>
<proteinExistence type="predicted"/>